<dbReference type="GO" id="GO:0005524">
    <property type="term" value="F:ATP binding"/>
    <property type="evidence" value="ECO:0007669"/>
    <property type="project" value="UniProtKB-KW"/>
</dbReference>
<dbReference type="InterPro" id="IPR035906">
    <property type="entry name" value="MetI-like_sf"/>
</dbReference>
<dbReference type="CDD" id="cd06261">
    <property type="entry name" value="TM_PBP2"/>
    <property type="match status" value="1"/>
</dbReference>
<evidence type="ECO:0000256" key="4">
    <source>
        <dbReference type="ARBA" id="ARBA00022692"/>
    </source>
</evidence>
<dbReference type="SUPFAM" id="SSF161098">
    <property type="entry name" value="MetI-like"/>
    <property type="match status" value="1"/>
</dbReference>
<dbReference type="AlphaFoldDB" id="A0A2M8PXI2"/>
<dbReference type="GO" id="GO:0055085">
    <property type="term" value="P:transmembrane transport"/>
    <property type="evidence" value="ECO:0007669"/>
    <property type="project" value="InterPro"/>
</dbReference>
<evidence type="ECO:0000313" key="10">
    <source>
        <dbReference type="Proteomes" id="UP000228947"/>
    </source>
</evidence>
<feature type="transmembrane region" description="Helical" evidence="7">
    <location>
        <begin position="126"/>
        <end position="146"/>
    </location>
</feature>
<feature type="transmembrane region" description="Helical" evidence="7">
    <location>
        <begin position="31"/>
        <end position="53"/>
    </location>
</feature>
<comment type="similarity">
    <text evidence="7">Belongs to the binding-protein-dependent transport system permease family.</text>
</comment>
<organism evidence="9 10">
    <name type="scientific">Candidatus Thermofonsia Clade 1 bacterium</name>
    <dbReference type="NCBI Taxonomy" id="2364210"/>
    <lineage>
        <taxon>Bacteria</taxon>
        <taxon>Bacillati</taxon>
        <taxon>Chloroflexota</taxon>
        <taxon>Candidatus Thermofontia</taxon>
        <taxon>Candidatus Thermofonsia Clade 1</taxon>
    </lineage>
</organism>
<evidence type="ECO:0000256" key="6">
    <source>
        <dbReference type="ARBA" id="ARBA00023136"/>
    </source>
</evidence>
<evidence type="ECO:0000259" key="8">
    <source>
        <dbReference type="PROSITE" id="PS50928"/>
    </source>
</evidence>
<accession>A0A2M8PXI2</accession>
<dbReference type="PANTHER" id="PTHR43744">
    <property type="entry name" value="ABC TRANSPORTER PERMEASE PROTEIN MG189-RELATED-RELATED"/>
    <property type="match status" value="1"/>
</dbReference>
<dbReference type="InterPro" id="IPR000515">
    <property type="entry name" value="MetI-like"/>
</dbReference>
<feature type="transmembrane region" description="Helical" evidence="7">
    <location>
        <begin position="259"/>
        <end position="279"/>
    </location>
</feature>
<dbReference type="PROSITE" id="PS50928">
    <property type="entry name" value="ABC_TM1"/>
    <property type="match status" value="1"/>
</dbReference>
<feature type="transmembrane region" description="Helical" evidence="7">
    <location>
        <begin position="201"/>
        <end position="226"/>
    </location>
</feature>
<dbReference type="GO" id="GO:0005886">
    <property type="term" value="C:plasma membrane"/>
    <property type="evidence" value="ECO:0007669"/>
    <property type="project" value="UniProtKB-SubCell"/>
</dbReference>
<evidence type="ECO:0000256" key="3">
    <source>
        <dbReference type="ARBA" id="ARBA00022475"/>
    </source>
</evidence>
<evidence type="ECO:0000313" key="9">
    <source>
        <dbReference type="EMBL" id="PJF42256.1"/>
    </source>
</evidence>
<gene>
    <name evidence="9" type="ORF">CUN50_04875</name>
</gene>
<keyword evidence="9" id="KW-0067">ATP-binding</keyword>
<name>A0A2M8PXI2_9CHLR</name>
<dbReference type="PANTHER" id="PTHR43744:SF12">
    <property type="entry name" value="ABC TRANSPORTER PERMEASE PROTEIN MG189-RELATED"/>
    <property type="match status" value="1"/>
</dbReference>
<sequence>MTTYAPTIAALPSKPKRPISAKRLLLNIAKYAVLTFVAVVILAPSLTAVLGGIRTTGEFLAEPFGLPKQGIQWQNFVRILSNPDFWNAFKNSILLTVGVTVIGVSLSACLAFVFSRMQFLGKGFLFNVLSLGLLFPLVVAILPIFIQIRQLGLINNLWGVILPMVAFSLPGSVVILRGFFMAIPTELEDAAYIDGCSTLGFFRFILLPMARPAIAAVATLQVIGAWNEYFLPLLVLNDPKLWPLPLGIMQFQGQYGSEWALIMAYITILIIPVVIFYIFTQRFIVTGLTGGELKG</sequence>
<comment type="caution">
    <text evidence="9">The sequence shown here is derived from an EMBL/GenBank/DDBJ whole genome shotgun (WGS) entry which is preliminary data.</text>
</comment>
<evidence type="ECO:0000256" key="2">
    <source>
        <dbReference type="ARBA" id="ARBA00022448"/>
    </source>
</evidence>
<proteinExistence type="inferred from homology"/>
<comment type="subcellular location">
    <subcellularLocation>
        <location evidence="1 7">Cell membrane</location>
        <topology evidence="1 7">Multi-pass membrane protein</topology>
    </subcellularLocation>
</comment>
<keyword evidence="3" id="KW-1003">Cell membrane</keyword>
<evidence type="ECO:0000256" key="7">
    <source>
        <dbReference type="RuleBase" id="RU363032"/>
    </source>
</evidence>
<protein>
    <submittedName>
        <fullName evidence="9">Thiamine ABC transporter ATP-binding protein</fullName>
    </submittedName>
</protein>
<reference evidence="9 10" key="1">
    <citation type="submission" date="2017-11" db="EMBL/GenBank/DDBJ databases">
        <title>Evolution of Phototrophy in the Chloroflexi Phylum Driven by Horizontal Gene Transfer.</title>
        <authorList>
            <person name="Ward L.M."/>
            <person name="Hemp J."/>
            <person name="Shih P.M."/>
            <person name="Mcglynn S.E."/>
            <person name="Fischer W."/>
        </authorList>
    </citation>
    <scope>NUCLEOTIDE SEQUENCE [LARGE SCALE GENOMIC DNA]</scope>
    <source>
        <strain evidence="9">CP1_1M</strain>
    </source>
</reference>
<evidence type="ECO:0000256" key="5">
    <source>
        <dbReference type="ARBA" id="ARBA00022989"/>
    </source>
</evidence>
<dbReference type="EMBL" id="PGTL01000025">
    <property type="protein sequence ID" value="PJF42256.1"/>
    <property type="molecule type" value="Genomic_DNA"/>
</dbReference>
<feature type="transmembrane region" description="Helical" evidence="7">
    <location>
        <begin position="158"/>
        <end position="180"/>
    </location>
</feature>
<dbReference type="Gene3D" id="1.10.3720.10">
    <property type="entry name" value="MetI-like"/>
    <property type="match status" value="1"/>
</dbReference>
<keyword evidence="4 7" id="KW-0812">Transmembrane</keyword>
<dbReference type="Pfam" id="PF00528">
    <property type="entry name" value="BPD_transp_1"/>
    <property type="match status" value="1"/>
</dbReference>
<keyword evidence="9" id="KW-0547">Nucleotide-binding</keyword>
<feature type="transmembrane region" description="Helical" evidence="7">
    <location>
        <begin position="93"/>
        <end position="114"/>
    </location>
</feature>
<dbReference type="Proteomes" id="UP000228947">
    <property type="component" value="Unassembled WGS sequence"/>
</dbReference>
<evidence type="ECO:0000256" key="1">
    <source>
        <dbReference type="ARBA" id="ARBA00004651"/>
    </source>
</evidence>
<keyword evidence="2 7" id="KW-0813">Transport</keyword>
<feature type="domain" description="ABC transmembrane type-1" evidence="8">
    <location>
        <begin position="89"/>
        <end position="280"/>
    </location>
</feature>
<keyword evidence="5 7" id="KW-1133">Transmembrane helix</keyword>
<keyword evidence="6 7" id="KW-0472">Membrane</keyword>